<keyword evidence="1" id="KW-1133">Transmembrane helix</keyword>
<proteinExistence type="predicted"/>
<dbReference type="GO" id="GO:0016020">
    <property type="term" value="C:membrane"/>
    <property type="evidence" value="ECO:0007669"/>
    <property type="project" value="InterPro"/>
</dbReference>
<dbReference type="AlphaFoldDB" id="A0A317CNP7"/>
<gene>
    <name evidence="2" type="ORF">DKW60_06600</name>
</gene>
<dbReference type="PANTHER" id="PTHR35335">
    <property type="entry name" value="UPF0716 PROTEIN FXSA"/>
    <property type="match status" value="1"/>
</dbReference>
<keyword evidence="1" id="KW-0812">Transmembrane</keyword>
<dbReference type="Proteomes" id="UP000245539">
    <property type="component" value="Unassembled WGS sequence"/>
</dbReference>
<keyword evidence="1" id="KW-0472">Membrane</keyword>
<dbReference type="RefSeq" id="WP_109836864.1">
    <property type="nucleotide sequence ID" value="NZ_QGKM01000013.1"/>
</dbReference>
<dbReference type="EMBL" id="QGKM01000013">
    <property type="protein sequence ID" value="PWQ99103.1"/>
    <property type="molecule type" value="Genomic_DNA"/>
</dbReference>
<organism evidence="2 3">
    <name type="scientific">Leucothrix pacifica</name>
    <dbReference type="NCBI Taxonomy" id="1247513"/>
    <lineage>
        <taxon>Bacteria</taxon>
        <taxon>Pseudomonadati</taxon>
        <taxon>Pseudomonadota</taxon>
        <taxon>Gammaproteobacteria</taxon>
        <taxon>Thiotrichales</taxon>
        <taxon>Thiotrichaceae</taxon>
        <taxon>Leucothrix</taxon>
    </lineage>
</organism>
<sequence>MRTFPIFAFLFLVVPIIEIYLLIQVGTVIGALPTILLVVATAVIGAYLLRQQGLSTLARFQKNMSTGVVPAREMIEGVLLLIGGALLMTPGFFTDAMGFMCLVPFTRRFLVDQLISRSVIKASGMGGASGFRASVVTEEDIIEGEYSQKPDKHIGNK</sequence>
<dbReference type="Pfam" id="PF04186">
    <property type="entry name" value="FxsA"/>
    <property type="match status" value="1"/>
</dbReference>
<evidence type="ECO:0000313" key="2">
    <source>
        <dbReference type="EMBL" id="PWQ99103.1"/>
    </source>
</evidence>
<dbReference type="OrthoDB" id="9792788at2"/>
<accession>A0A317CNP7</accession>
<evidence type="ECO:0000313" key="3">
    <source>
        <dbReference type="Proteomes" id="UP000245539"/>
    </source>
</evidence>
<evidence type="ECO:0000256" key="1">
    <source>
        <dbReference type="SAM" id="Phobius"/>
    </source>
</evidence>
<feature type="transmembrane region" description="Helical" evidence="1">
    <location>
        <begin position="78"/>
        <end position="103"/>
    </location>
</feature>
<dbReference type="InterPro" id="IPR007313">
    <property type="entry name" value="FxsA"/>
</dbReference>
<name>A0A317CNP7_9GAMM</name>
<keyword evidence="3" id="KW-1185">Reference proteome</keyword>
<dbReference type="PANTHER" id="PTHR35335:SF1">
    <property type="entry name" value="UPF0716 PROTEIN FXSA"/>
    <property type="match status" value="1"/>
</dbReference>
<feature type="transmembrane region" description="Helical" evidence="1">
    <location>
        <begin position="6"/>
        <end position="23"/>
    </location>
</feature>
<reference evidence="2 3" key="1">
    <citation type="submission" date="2018-05" db="EMBL/GenBank/DDBJ databases">
        <title>Leucothrix arctica sp. nov., isolated from Arctic seawater.</title>
        <authorList>
            <person name="Choi A."/>
            <person name="Baek K."/>
        </authorList>
    </citation>
    <scope>NUCLEOTIDE SEQUENCE [LARGE SCALE GENOMIC DNA]</scope>
    <source>
        <strain evidence="2 3">JCM 18388</strain>
    </source>
</reference>
<feature type="transmembrane region" description="Helical" evidence="1">
    <location>
        <begin position="30"/>
        <end position="49"/>
    </location>
</feature>
<comment type="caution">
    <text evidence="2">The sequence shown here is derived from an EMBL/GenBank/DDBJ whole genome shotgun (WGS) entry which is preliminary data.</text>
</comment>
<dbReference type="NCBIfam" id="NF008528">
    <property type="entry name" value="PRK11463.1-2"/>
    <property type="match status" value="1"/>
</dbReference>
<protein>
    <submittedName>
        <fullName evidence="2">Exlusion protein FxsA</fullName>
    </submittedName>
</protein>